<dbReference type="Pfam" id="PF01757">
    <property type="entry name" value="Acyl_transf_3"/>
    <property type="match status" value="1"/>
</dbReference>
<comment type="caution">
    <text evidence="5">The sequence shown here is derived from an EMBL/GenBank/DDBJ whole genome shotgun (WGS) entry which is preliminary data.</text>
</comment>
<evidence type="ECO:0000313" key="5">
    <source>
        <dbReference type="EMBL" id="TBL70741.1"/>
    </source>
</evidence>
<sequence>MNTKPAIFYIQAARGVAVLLVMLFHASRIGQKYFNYNFMGLAEYGRSGAYTFFFVLTGYLMYTLYHKHFGDSSMLKSFLYKRFARIYPVYWLITLVVIPIYFLVPSFGEGFERKPSVIVESLLLLPQATGPILSVAWSVTYIVWFYLMFSLLFLISEKAVAAVYSSWITVIVLHMLGWLHIRDGVWGQFLVSEFHLEFFAGIAVGYIVRKRKSLGNNMAWILSGGAAYVVLWLIRYRNAVIPYVDLLHMVGSVLILVGIVTWRGKIHEWLTPLKHCGDASYSILLASLPAMSVIYKLERGLHIPDHLGLPLTVTICFLTGLGVCLLFYRWIEQPINTFLKKREPARARRIETRIA</sequence>
<feature type="transmembrane region" description="Helical" evidence="3">
    <location>
        <begin position="307"/>
        <end position="331"/>
    </location>
</feature>
<name>A0A4Q9DH49_9BACL</name>
<dbReference type="OrthoDB" id="290051at2"/>
<feature type="transmembrane region" description="Helical" evidence="3">
    <location>
        <begin position="159"/>
        <end position="179"/>
    </location>
</feature>
<evidence type="ECO:0000259" key="4">
    <source>
        <dbReference type="Pfam" id="PF01757"/>
    </source>
</evidence>
<feature type="transmembrane region" description="Helical" evidence="3">
    <location>
        <begin position="86"/>
        <end position="104"/>
    </location>
</feature>
<dbReference type="InterPro" id="IPR050879">
    <property type="entry name" value="Acyltransferase_3"/>
</dbReference>
<dbReference type="RefSeq" id="WP_131017679.1">
    <property type="nucleotide sequence ID" value="NZ_SIRE01000030.1"/>
</dbReference>
<feature type="transmembrane region" description="Helical" evidence="3">
    <location>
        <begin position="185"/>
        <end position="207"/>
    </location>
</feature>
<dbReference type="PANTHER" id="PTHR23028">
    <property type="entry name" value="ACETYLTRANSFERASE"/>
    <property type="match status" value="1"/>
</dbReference>
<keyword evidence="3" id="KW-1133">Transmembrane helix</keyword>
<organism evidence="5 6">
    <name type="scientific">Paenibacillus thalictri</name>
    <dbReference type="NCBI Taxonomy" id="2527873"/>
    <lineage>
        <taxon>Bacteria</taxon>
        <taxon>Bacillati</taxon>
        <taxon>Bacillota</taxon>
        <taxon>Bacilli</taxon>
        <taxon>Bacillales</taxon>
        <taxon>Paenibacillaceae</taxon>
        <taxon>Paenibacillus</taxon>
    </lineage>
</organism>
<evidence type="ECO:0000256" key="2">
    <source>
        <dbReference type="ARBA" id="ARBA00007400"/>
    </source>
</evidence>
<dbReference type="InterPro" id="IPR002656">
    <property type="entry name" value="Acyl_transf_3_dom"/>
</dbReference>
<dbReference type="GO" id="GO:0016747">
    <property type="term" value="F:acyltransferase activity, transferring groups other than amino-acyl groups"/>
    <property type="evidence" value="ECO:0007669"/>
    <property type="project" value="InterPro"/>
</dbReference>
<proteinExistence type="inferred from homology"/>
<feature type="transmembrane region" description="Helical" evidence="3">
    <location>
        <begin position="47"/>
        <end position="65"/>
    </location>
</feature>
<keyword evidence="3" id="KW-0472">Membrane</keyword>
<keyword evidence="5" id="KW-0012">Acyltransferase</keyword>
<evidence type="ECO:0000256" key="1">
    <source>
        <dbReference type="ARBA" id="ARBA00004370"/>
    </source>
</evidence>
<feature type="transmembrane region" description="Helical" evidence="3">
    <location>
        <begin position="276"/>
        <end position="295"/>
    </location>
</feature>
<keyword evidence="6" id="KW-1185">Reference proteome</keyword>
<feature type="transmembrane region" description="Helical" evidence="3">
    <location>
        <begin position="7"/>
        <end position="27"/>
    </location>
</feature>
<accession>A0A4Q9DH49</accession>
<reference evidence="5 6" key="1">
    <citation type="submission" date="2019-02" db="EMBL/GenBank/DDBJ databases">
        <title>Paenibacillus sp. nov., isolated from surface-sterilized tissue of Thalictrum simplex L.</title>
        <authorList>
            <person name="Tuo L."/>
        </authorList>
    </citation>
    <scope>NUCLEOTIDE SEQUENCE [LARGE SCALE GENOMIC DNA]</scope>
    <source>
        <strain evidence="5 6">N2SHLJ1</strain>
    </source>
</reference>
<dbReference type="Proteomes" id="UP000293142">
    <property type="component" value="Unassembled WGS sequence"/>
</dbReference>
<gene>
    <name evidence="5" type="ORF">EYB31_32480</name>
</gene>
<keyword evidence="5" id="KW-0808">Transferase</keyword>
<dbReference type="PANTHER" id="PTHR23028:SF53">
    <property type="entry name" value="ACYL_TRANSF_3 DOMAIN-CONTAINING PROTEIN"/>
    <property type="match status" value="1"/>
</dbReference>
<feature type="domain" description="Acyltransferase 3" evidence="4">
    <location>
        <begin position="9"/>
        <end position="329"/>
    </location>
</feature>
<feature type="transmembrane region" description="Helical" evidence="3">
    <location>
        <begin position="124"/>
        <end position="147"/>
    </location>
</feature>
<evidence type="ECO:0000256" key="3">
    <source>
        <dbReference type="SAM" id="Phobius"/>
    </source>
</evidence>
<evidence type="ECO:0000313" key="6">
    <source>
        <dbReference type="Proteomes" id="UP000293142"/>
    </source>
</evidence>
<dbReference type="EMBL" id="SIRE01000030">
    <property type="protein sequence ID" value="TBL70741.1"/>
    <property type="molecule type" value="Genomic_DNA"/>
</dbReference>
<protein>
    <submittedName>
        <fullName evidence="5">Acyltransferase</fullName>
    </submittedName>
</protein>
<feature type="transmembrane region" description="Helical" evidence="3">
    <location>
        <begin position="214"/>
        <end position="234"/>
    </location>
</feature>
<dbReference type="GO" id="GO:0016020">
    <property type="term" value="C:membrane"/>
    <property type="evidence" value="ECO:0007669"/>
    <property type="project" value="TreeGrafter"/>
</dbReference>
<feature type="transmembrane region" description="Helical" evidence="3">
    <location>
        <begin position="246"/>
        <end position="264"/>
    </location>
</feature>
<keyword evidence="3" id="KW-0812">Transmembrane</keyword>
<dbReference type="GO" id="GO:0000271">
    <property type="term" value="P:polysaccharide biosynthetic process"/>
    <property type="evidence" value="ECO:0007669"/>
    <property type="project" value="TreeGrafter"/>
</dbReference>
<comment type="subcellular location">
    <subcellularLocation>
        <location evidence="1">Membrane</location>
    </subcellularLocation>
</comment>
<dbReference type="AlphaFoldDB" id="A0A4Q9DH49"/>
<comment type="similarity">
    <text evidence="2">Belongs to the acyltransferase 3 family.</text>
</comment>